<keyword evidence="6 8" id="KW-0560">Oxidoreductase</keyword>
<evidence type="ECO:0000256" key="9">
    <source>
        <dbReference type="SAM" id="Phobius"/>
    </source>
</evidence>
<evidence type="ECO:0000256" key="6">
    <source>
        <dbReference type="ARBA" id="ARBA00023002"/>
    </source>
</evidence>
<dbReference type="Pfam" id="PF01593">
    <property type="entry name" value="Amino_oxidase"/>
    <property type="match status" value="1"/>
</dbReference>
<dbReference type="PANTHER" id="PTHR43734">
    <property type="entry name" value="PHYTOENE DESATURASE"/>
    <property type="match status" value="1"/>
</dbReference>
<dbReference type="FunFam" id="3.50.50.60:FF:000171">
    <property type="entry name" value="zeta-carotene-forming phytoene desaturase"/>
    <property type="match status" value="1"/>
</dbReference>
<dbReference type="InterPro" id="IPR036188">
    <property type="entry name" value="FAD/NAD-bd_sf"/>
</dbReference>
<evidence type="ECO:0000256" key="7">
    <source>
        <dbReference type="ARBA" id="ARBA00034551"/>
    </source>
</evidence>
<gene>
    <name evidence="11" type="ORF">K491DRAFT_637860</name>
</gene>
<dbReference type="NCBIfam" id="TIGR02734">
    <property type="entry name" value="crtI_fam"/>
    <property type="match status" value="1"/>
</dbReference>
<keyword evidence="5 8" id="KW-0125">Carotenoid biosynthesis</keyword>
<feature type="transmembrane region" description="Helical" evidence="9">
    <location>
        <begin position="551"/>
        <end position="571"/>
    </location>
</feature>
<dbReference type="GO" id="GO:0016117">
    <property type="term" value="P:carotenoid biosynthetic process"/>
    <property type="evidence" value="ECO:0007669"/>
    <property type="project" value="UniProtKB-KW"/>
</dbReference>
<dbReference type="AlphaFoldDB" id="A0A6A6SUF5"/>
<dbReference type="InterPro" id="IPR002937">
    <property type="entry name" value="Amino_oxidase"/>
</dbReference>
<keyword evidence="9" id="KW-1133">Transmembrane helix</keyword>
<evidence type="ECO:0000313" key="12">
    <source>
        <dbReference type="Proteomes" id="UP000799324"/>
    </source>
</evidence>
<dbReference type="GO" id="GO:0016166">
    <property type="term" value="F:phytoene dehydrogenase activity"/>
    <property type="evidence" value="ECO:0007669"/>
    <property type="project" value="UniProtKB-ARBA"/>
</dbReference>
<comment type="similarity">
    <text evidence="3 8">Belongs to the carotenoid/retinoid oxidoreductase family.</text>
</comment>
<evidence type="ECO:0000256" key="8">
    <source>
        <dbReference type="RuleBase" id="RU362075"/>
    </source>
</evidence>
<organism evidence="11 12">
    <name type="scientific">Lophiostoma macrostomum CBS 122681</name>
    <dbReference type="NCBI Taxonomy" id="1314788"/>
    <lineage>
        <taxon>Eukaryota</taxon>
        <taxon>Fungi</taxon>
        <taxon>Dikarya</taxon>
        <taxon>Ascomycota</taxon>
        <taxon>Pezizomycotina</taxon>
        <taxon>Dothideomycetes</taxon>
        <taxon>Pleosporomycetidae</taxon>
        <taxon>Pleosporales</taxon>
        <taxon>Lophiostomataceae</taxon>
        <taxon>Lophiostoma</taxon>
    </lineage>
</organism>
<evidence type="ECO:0000259" key="10">
    <source>
        <dbReference type="Pfam" id="PF01593"/>
    </source>
</evidence>
<keyword evidence="9" id="KW-0812">Transmembrane</keyword>
<comment type="cofactor">
    <cofactor evidence="1">
        <name>NAD(+)</name>
        <dbReference type="ChEBI" id="CHEBI:57540"/>
    </cofactor>
</comment>
<feature type="domain" description="Amine oxidase" evidence="10">
    <location>
        <begin position="17"/>
        <end position="372"/>
    </location>
</feature>
<keyword evidence="12" id="KW-1185">Reference proteome</keyword>
<sequence length="586" mass="65794">MGRTKKPSVIIVGAGAGGIATAARLAKAGLKVTVIEKNDFTGGRCSLIHRDGYRFDQGPSLLLLPHLFHEAFRDLDTSMQDEGIELVKCEPNYNIHFHDNVNFKMSTNLAHMKEEVERFEGKDGFENYLSFLQEAHRHYEVSMTHVLRKNFYNFFSLMRPSFLRYIIQLHPLESIYGRATRYFSTERLRRVFTFASMYMGMSPFDAPGTYSLLQYTELAEGIWYPIGGFHKVPEALVKVGERFGVEYRLNTPISRIQLSEDGKRATGVVLRETEEKLEADIVICNADLVYAYTNLLPPTSYSRSLAKREASCSSISFYWALDRQFPELSAHNIFLAKEYRESFDNIFKRHLIPDEPSFYVNVPSRADPSAAPEGCDAIVVLVPVGHLLDSATETHKGTPNSKGTSQNWDAMVSTARETILKTIEARLNISLSSHIISESINTPPSWKTAFNLDRGAILGLSHSFFNVLSFRPKTTHPNISQLYFVGASTHPGTGVPIVLAGAKIVAEQVLGDWSRAFPWKGNGEKRITEGKGEEAGSQLDQARWLPMYEGFHFTIALIAVLFIYLFSNLLGGLGWTKGSGRFVGDW</sequence>
<dbReference type="PANTHER" id="PTHR43734:SF1">
    <property type="entry name" value="PHYTOENE DESATURASE"/>
    <property type="match status" value="1"/>
</dbReference>
<accession>A0A6A6SUF5</accession>
<comment type="pathway">
    <text evidence="2 8">Carotenoid biosynthesis.</text>
</comment>
<dbReference type="EMBL" id="MU004431">
    <property type="protein sequence ID" value="KAF2651240.1"/>
    <property type="molecule type" value="Genomic_DNA"/>
</dbReference>
<evidence type="ECO:0000313" key="11">
    <source>
        <dbReference type="EMBL" id="KAF2651240.1"/>
    </source>
</evidence>
<evidence type="ECO:0000256" key="2">
    <source>
        <dbReference type="ARBA" id="ARBA00004829"/>
    </source>
</evidence>
<evidence type="ECO:0000256" key="4">
    <source>
        <dbReference type="ARBA" id="ARBA00013293"/>
    </source>
</evidence>
<dbReference type="Gene3D" id="3.50.50.60">
    <property type="entry name" value="FAD/NAD(P)-binding domain"/>
    <property type="match status" value="2"/>
</dbReference>
<name>A0A6A6SUF5_9PLEO</name>
<evidence type="ECO:0000256" key="1">
    <source>
        <dbReference type="ARBA" id="ARBA00001911"/>
    </source>
</evidence>
<dbReference type="OrthoDB" id="7777654at2759"/>
<keyword evidence="9" id="KW-0472">Membrane</keyword>
<reference evidence="11" key="1">
    <citation type="journal article" date="2020" name="Stud. Mycol.">
        <title>101 Dothideomycetes genomes: a test case for predicting lifestyles and emergence of pathogens.</title>
        <authorList>
            <person name="Haridas S."/>
            <person name="Albert R."/>
            <person name="Binder M."/>
            <person name="Bloem J."/>
            <person name="Labutti K."/>
            <person name="Salamov A."/>
            <person name="Andreopoulos B."/>
            <person name="Baker S."/>
            <person name="Barry K."/>
            <person name="Bills G."/>
            <person name="Bluhm B."/>
            <person name="Cannon C."/>
            <person name="Castanera R."/>
            <person name="Culley D."/>
            <person name="Daum C."/>
            <person name="Ezra D."/>
            <person name="Gonzalez J."/>
            <person name="Henrissat B."/>
            <person name="Kuo A."/>
            <person name="Liang C."/>
            <person name="Lipzen A."/>
            <person name="Lutzoni F."/>
            <person name="Magnuson J."/>
            <person name="Mondo S."/>
            <person name="Nolan M."/>
            <person name="Ohm R."/>
            <person name="Pangilinan J."/>
            <person name="Park H.-J."/>
            <person name="Ramirez L."/>
            <person name="Alfaro M."/>
            <person name="Sun H."/>
            <person name="Tritt A."/>
            <person name="Yoshinaga Y."/>
            <person name="Zwiers L.-H."/>
            <person name="Turgeon B."/>
            <person name="Goodwin S."/>
            <person name="Spatafora J."/>
            <person name="Crous P."/>
            <person name="Grigoriev I."/>
        </authorList>
    </citation>
    <scope>NUCLEOTIDE SEQUENCE</scope>
    <source>
        <strain evidence="11">CBS 122681</strain>
    </source>
</reference>
<protein>
    <recommendedName>
        <fullName evidence="4">Phytoene desaturase</fullName>
    </recommendedName>
    <alternativeName>
        <fullName evidence="7">Phytoene desaturase (3,4-didehydrolycopene-forming)</fullName>
    </alternativeName>
</protein>
<dbReference type="Proteomes" id="UP000799324">
    <property type="component" value="Unassembled WGS sequence"/>
</dbReference>
<evidence type="ECO:0000256" key="3">
    <source>
        <dbReference type="ARBA" id="ARBA00006046"/>
    </source>
</evidence>
<evidence type="ECO:0000256" key="5">
    <source>
        <dbReference type="ARBA" id="ARBA00022746"/>
    </source>
</evidence>
<dbReference type="InterPro" id="IPR014105">
    <property type="entry name" value="Carotenoid/retinoid_OxRdtase"/>
</dbReference>
<proteinExistence type="inferred from homology"/>
<dbReference type="SUPFAM" id="SSF51905">
    <property type="entry name" value="FAD/NAD(P)-binding domain"/>
    <property type="match status" value="1"/>
</dbReference>